<gene>
    <name evidence="1" type="ORF">SAMN05421825_3360</name>
</gene>
<accession>A0A1G7U8G6</accession>
<keyword evidence="2" id="KW-1185">Reference proteome</keyword>
<organism evidence="1 2">
    <name type="scientific">Epilithonimonas hungarica</name>
    <dbReference type="NCBI Taxonomy" id="454006"/>
    <lineage>
        <taxon>Bacteria</taxon>
        <taxon>Pseudomonadati</taxon>
        <taxon>Bacteroidota</taxon>
        <taxon>Flavobacteriia</taxon>
        <taxon>Flavobacteriales</taxon>
        <taxon>Weeksellaceae</taxon>
        <taxon>Chryseobacterium group</taxon>
        <taxon>Epilithonimonas</taxon>
    </lineage>
</organism>
<reference evidence="2" key="1">
    <citation type="submission" date="2016-10" db="EMBL/GenBank/DDBJ databases">
        <authorList>
            <person name="Varghese N."/>
            <person name="Submissions S."/>
        </authorList>
    </citation>
    <scope>NUCLEOTIDE SEQUENCE [LARGE SCALE GENOMIC DNA]</scope>
    <source>
        <strain evidence="2">DSM 19684</strain>
    </source>
</reference>
<dbReference type="Proteomes" id="UP000199203">
    <property type="component" value="Unassembled WGS sequence"/>
</dbReference>
<protein>
    <submittedName>
        <fullName evidence="1">Uncharacterized protein</fullName>
    </submittedName>
</protein>
<sequence>MIWDLIELFFDFLSLLSSDGIGKKDNDKEARKHFKSLK</sequence>
<evidence type="ECO:0000313" key="2">
    <source>
        <dbReference type="Proteomes" id="UP000199203"/>
    </source>
</evidence>
<dbReference type="AlphaFoldDB" id="A0A1G7U8G6"/>
<name>A0A1G7U8G6_9FLAO</name>
<proteinExistence type="predicted"/>
<evidence type="ECO:0000313" key="1">
    <source>
        <dbReference type="EMBL" id="SDG43892.1"/>
    </source>
</evidence>
<dbReference type="EMBL" id="FNBH01000004">
    <property type="protein sequence ID" value="SDG43892.1"/>
    <property type="molecule type" value="Genomic_DNA"/>
</dbReference>